<dbReference type="SUPFAM" id="SSF53218">
    <property type="entry name" value="Molybdenum cofactor biosynthesis proteins"/>
    <property type="match status" value="1"/>
</dbReference>
<evidence type="ECO:0000259" key="5">
    <source>
        <dbReference type="SMART" id="SM00852"/>
    </source>
</evidence>
<keyword evidence="4" id="KW-0479">Metal-binding</keyword>
<dbReference type="CDD" id="cd00887">
    <property type="entry name" value="MoeA"/>
    <property type="match status" value="1"/>
</dbReference>
<dbReference type="InterPro" id="IPR001453">
    <property type="entry name" value="MoaB/Mog_dom"/>
</dbReference>
<dbReference type="GO" id="GO:0046872">
    <property type="term" value="F:metal ion binding"/>
    <property type="evidence" value="ECO:0007669"/>
    <property type="project" value="UniProtKB-UniRule"/>
</dbReference>
<keyword evidence="4" id="KW-0500">Molybdenum</keyword>
<dbReference type="Pfam" id="PF00994">
    <property type="entry name" value="MoCF_biosynth"/>
    <property type="match status" value="1"/>
</dbReference>
<dbReference type="InterPro" id="IPR036425">
    <property type="entry name" value="MoaB/Mog-like_dom_sf"/>
</dbReference>
<dbReference type="InterPro" id="IPR038987">
    <property type="entry name" value="MoeA-like"/>
</dbReference>
<reference evidence="6 7" key="1">
    <citation type="journal article" date="2018" name="Sci. Rep.">
        <title>Raphidocelis subcapitata (=Pseudokirchneriella subcapitata) provides an insight into genome evolution and environmental adaptations in the Sphaeropleales.</title>
        <authorList>
            <person name="Suzuki S."/>
            <person name="Yamaguchi H."/>
            <person name="Nakajima N."/>
            <person name="Kawachi M."/>
        </authorList>
    </citation>
    <scope>NUCLEOTIDE SEQUENCE [LARGE SCALE GENOMIC DNA]</scope>
    <source>
        <strain evidence="6 7">NIES-35</strain>
    </source>
</reference>
<evidence type="ECO:0000256" key="4">
    <source>
        <dbReference type="RuleBase" id="RU365090"/>
    </source>
</evidence>
<comment type="caution">
    <text evidence="6">The sequence shown here is derived from an EMBL/GenBank/DDBJ whole genome shotgun (WGS) entry which is preliminary data.</text>
</comment>
<dbReference type="OrthoDB" id="4349954at2759"/>
<gene>
    <name evidence="6" type="ORF">Rsub_07266</name>
</gene>
<dbReference type="GO" id="GO:0061599">
    <property type="term" value="F:molybdopterin molybdotransferase activity"/>
    <property type="evidence" value="ECO:0007669"/>
    <property type="project" value="UniProtKB-UniRule"/>
</dbReference>
<keyword evidence="4" id="KW-0460">Magnesium</keyword>
<comment type="similarity">
    <text evidence="2">In the C-terminal section; belongs to the MoeA family.</text>
</comment>
<sequence>MSRYKMISIPEAQETVLRHTPALGVEEVPLAEAVGRVLAAPVGARDDLPPFPASIKDGYAVVASDGAGDFPLAGESRPGALPDETLASGSVYYITTGAAVPPGADAVIQVEDTEKIAGADGRPRVRILKAAKPGQDIRPVGSDIAAGAEVLSAGDVVGIAEVGILATVGATRLPVFRAPLVGVLSTGDEVVDPEASSPGPGQIRDCNRAMLLAAAAAAGAGTVDLGIARDGEGDVEGAFARALAAGVDVLITSGGVSMGDRDLIKPLLARDGE</sequence>
<dbReference type="EC" id="2.10.1.1" evidence="4"/>
<dbReference type="GO" id="GO:0061598">
    <property type="term" value="F:molybdopterin adenylyltransferase activity"/>
    <property type="evidence" value="ECO:0007669"/>
    <property type="project" value="UniProtKB-UniRule"/>
</dbReference>
<dbReference type="FunFam" id="2.170.190.11:FF:000001">
    <property type="entry name" value="Molybdopterin molybdenumtransferase"/>
    <property type="match status" value="1"/>
</dbReference>
<dbReference type="InterPro" id="IPR036135">
    <property type="entry name" value="MoeA_linker/N_sf"/>
</dbReference>
<dbReference type="GO" id="GO:0005829">
    <property type="term" value="C:cytosol"/>
    <property type="evidence" value="ECO:0007669"/>
    <property type="project" value="TreeGrafter"/>
</dbReference>
<dbReference type="Proteomes" id="UP000247498">
    <property type="component" value="Unassembled WGS sequence"/>
</dbReference>
<dbReference type="SMART" id="SM00852">
    <property type="entry name" value="MoCF_biosynth"/>
    <property type="match status" value="1"/>
</dbReference>
<dbReference type="Gene3D" id="3.90.105.10">
    <property type="entry name" value="Molybdopterin biosynthesis moea protein, domain 2"/>
    <property type="match status" value="1"/>
</dbReference>
<evidence type="ECO:0000313" key="7">
    <source>
        <dbReference type="Proteomes" id="UP000247498"/>
    </source>
</evidence>
<dbReference type="InParanoid" id="A0A2V0P6A1"/>
<protein>
    <recommendedName>
        <fullName evidence="4">Molybdopterin biosynthesis protein CNX1</fullName>
    </recommendedName>
    <alternativeName>
        <fullName evidence="4">Molybdenum cofactor biosynthesis enzyme CNX1</fullName>
    </alternativeName>
    <domain>
        <recommendedName>
            <fullName evidence="4">Molybdopterin molybdenumtransferase</fullName>
            <shortName evidence="4">MPT Mo-transferase</shortName>
            <ecNumber evidence="4">2.10.1.1</ecNumber>
        </recommendedName>
        <alternativeName>
            <fullName evidence="4">Domain E</fullName>
        </alternativeName>
    </domain>
    <domain>
        <recommendedName>
            <fullName evidence="4">Molybdopterin adenylyltransferase</fullName>
            <shortName evidence="4">MPT adenylyltransferase</shortName>
            <ecNumber evidence="4">2.7.7.75</ecNumber>
        </recommendedName>
        <alternativeName>
            <fullName evidence="4">Domain G</fullName>
        </alternativeName>
    </domain>
</protein>
<accession>A0A2V0P6A1</accession>
<comment type="pathway">
    <text evidence="1 4">Cofactor biosynthesis; molybdopterin biosynthesis.</text>
</comment>
<dbReference type="Gene3D" id="3.40.980.10">
    <property type="entry name" value="MoaB/Mog-like domain"/>
    <property type="match status" value="1"/>
</dbReference>
<comment type="cofactor">
    <cofactor evidence="4">
        <name>Mg(2+)</name>
        <dbReference type="ChEBI" id="CHEBI:18420"/>
    </cofactor>
</comment>
<dbReference type="Pfam" id="PF03453">
    <property type="entry name" value="MoeA_N"/>
    <property type="match status" value="1"/>
</dbReference>
<dbReference type="UniPathway" id="UPA00344"/>
<dbReference type="EMBL" id="BDRX01000051">
    <property type="protein sequence ID" value="GBF94452.1"/>
    <property type="molecule type" value="Genomic_DNA"/>
</dbReference>
<comment type="catalytic activity">
    <reaction evidence="4">
        <text>adenylyl-molybdopterin + molybdate = Mo-molybdopterin + AMP + H(+)</text>
        <dbReference type="Rhea" id="RHEA:35047"/>
        <dbReference type="ChEBI" id="CHEBI:15378"/>
        <dbReference type="ChEBI" id="CHEBI:36264"/>
        <dbReference type="ChEBI" id="CHEBI:62727"/>
        <dbReference type="ChEBI" id="CHEBI:71302"/>
        <dbReference type="ChEBI" id="CHEBI:456215"/>
    </reaction>
</comment>
<keyword evidence="7" id="KW-1185">Reference proteome</keyword>
<organism evidence="6 7">
    <name type="scientific">Raphidocelis subcapitata</name>
    <dbReference type="NCBI Taxonomy" id="307507"/>
    <lineage>
        <taxon>Eukaryota</taxon>
        <taxon>Viridiplantae</taxon>
        <taxon>Chlorophyta</taxon>
        <taxon>core chlorophytes</taxon>
        <taxon>Chlorophyceae</taxon>
        <taxon>CS clade</taxon>
        <taxon>Sphaeropleales</taxon>
        <taxon>Selenastraceae</taxon>
        <taxon>Raphidocelis</taxon>
    </lineage>
</organism>
<comment type="function">
    <text evidence="4">Catalyzes two steps in the biosynthesis of the molybdenum cofactor. In the first step, molybdopterin is adenylated. Subsequently, molybdate is inserted into adenylated molybdopterin and AMP is released.</text>
</comment>
<dbReference type="AlphaFoldDB" id="A0A2V0P6A1"/>
<dbReference type="SUPFAM" id="SSF63882">
    <property type="entry name" value="MoeA N-terminal region -like"/>
    <property type="match status" value="1"/>
</dbReference>
<dbReference type="STRING" id="307507.A0A2V0P6A1"/>
<dbReference type="PANTHER" id="PTHR10192:SF5">
    <property type="entry name" value="GEPHYRIN"/>
    <property type="match status" value="1"/>
</dbReference>
<comment type="catalytic activity">
    <reaction evidence="4">
        <text>molybdopterin + ATP + H(+) = adenylyl-molybdopterin + diphosphate</text>
        <dbReference type="Rhea" id="RHEA:31331"/>
        <dbReference type="ChEBI" id="CHEBI:15378"/>
        <dbReference type="ChEBI" id="CHEBI:30616"/>
        <dbReference type="ChEBI" id="CHEBI:33019"/>
        <dbReference type="ChEBI" id="CHEBI:58698"/>
        <dbReference type="ChEBI" id="CHEBI:62727"/>
    </reaction>
</comment>
<name>A0A2V0P6A1_9CHLO</name>
<dbReference type="Gene3D" id="2.170.190.11">
    <property type="entry name" value="Molybdopterin biosynthesis moea protein, domain 3"/>
    <property type="match status" value="1"/>
</dbReference>
<evidence type="ECO:0000313" key="6">
    <source>
        <dbReference type="EMBL" id="GBF94452.1"/>
    </source>
</evidence>
<keyword evidence="4" id="KW-0808">Transferase</keyword>
<dbReference type="GO" id="GO:0005524">
    <property type="term" value="F:ATP binding"/>
    <property type="evidence" value="ECO:0007669"/>
    <property type="project" value="UniProtKB-UniRule"/>
</dbReference>
<dbReference type="EC" id="2.7.7.75" evidence="4"/>
<evidence type="ECO:0000256" key="3">
    <source>
        <dbReference type="ARBA" id="ARBA00023150"/>
    </source>
</evidence>
<dbReference type="InterPro" id="IPR005110">
    <property type="entry name" value="MoeA_linker/N"/>
</dbReference>
<keyword evidence="3 4" id="KW-0501">Molybdenum cofactor biosynthesis</keyword>
<comment type="similarity">
    <text evidence="4">Belongs to the MoeA family.</text>
</comment>
<proteinExistence type="inferred from homology"/>
<dbReference type="GO" id="GO:0006777">
    <property type="term" value="P:Mo-molybdopterin cofactor biosynthetic process"/>
    <property type="evidence" value="ECO:0007669"/>
    <property type="project" value="UniProtKB-UniRule"/>
</dbReference>
<dbReference type="PANTHER" id="PTHR10192">
    <property type="entry name" value="MOLYBDOPTERIN BIOSYNTHESIS PROTEIN"/>
    <property type="match status" value="1"/>
</dbReference>
<evidence type="ECO:0000256" key="1">
    <source>
        <dbReference type="ARBA" id="ARBA00005046"/>
    </source>
</evidence>
<feature type="non-terminal residue" evidence="6">
    <location>
        <position position="273"/>
    </location>
</feature>
<evidence type="ECO:0000256" key="2">
    <source>
        <dbReference type="ARBA" id="ARBA00008339"/>
    </source>
</evidence>
<feature type="domain" description="MoaB/Mog" evidence="5">
    <location>
        <begin position="182"/>
        <end position="273"/>
    </location>
</feature>